<evidence type="ECO:0000256" key="4">
    <source>
        <dbReference type="HAMAP-Rule" id="MF_00312"/>
    </source>
</evidence>
<reference evidence="7" key="1">
    <citation type="journal article" date="2020" name="bioRxiv">
        <title>A rank-normalized archaeal taxonomy based on genome phylogeny resolves widespread incomplete and uneven classifications.</title>
        <authorList>
            <person name="Rinke C."/>
            <person name="Chuvochina M."/>
            <person name="Mussig A.J."/>
            <person name="Chaumeil P.-A."/>
            <person name="Waite D.W."/>
            <person name="Whitman W.B."/>
            <person name="Parks D.H."/>
            <person name="Hugenholtz P."/>
        </authorList>
    </citation>
    <scope>NUCLEOTIDE SEQUENCE [LARGE SCALE GENOMIC DNA]</scope>
</reference>
<keyword evidence="4" id="KW-0066">ATP synthesis</keyword>
<keyword evidence="3 4" id="KW-0406">Ion transport</keyword>
<evidence type="ECO:0000313" key="5">
    <source>
        <dbReference type="EMBL" id="HIH17045.1"/>
    </source>
</evidence>
<proteinExistence type="inferred from homology"/>
<keyword evidence="4" id="KW-1003">Cell membrane</keyword>
<dbReference type="SUPFAM" id="SSF159468">
    <property type="entry name" value="AtpF-like"/>
    <property type="match status" value="1"/>
</dbReference>
<evidence type="ECO:0000256" key="3">
    <source>
        <dbReference type="ARBA" id="ARBA00023065"/>
    </source>
</evidence>
<keyword evidence="2 4" id="KW-0813">Transport</keyword>
<dbReference type="Pfam" id="PF01990">
    <property type="entry name" value="ATP-synt_F"/>
    <property type="match status" value="1"/>
</dbReference>
<dbReference type="GO" id="GO:0046933">
    <property type="term" value="F:proton-transporting ATP synthase activity, rotational mechanism"/>
    <property type="evidence" value="ECO:0007669"/>
    <property type="project" value="UniProtKB-UniRule"/>
</dbReference>
<evidence type="ECO:0000313" key="6">
    <source>
        <dbReference type="EMBL" id="MBS3063441.1"/>
    </source>
</evidence>
<comment type="function">
    <text evidence="4">Component of the A-type ATP synthase that produces ATP from ADP in the presence of a proton gradient across the membrane.</text>
</comment>
<organism evidence="5 7">
    <name type="scientific">Candidatus Iainarchaeum sp</name>
    <dbReference type="NCBI Taxonomy" id="3101447"/>
    <lineage>
        <taxon>Archaea</taxon>
        <taxon>Candidatus Iainarchaeota</taxon>
        <taxon>Candidatus Iainarchaeia</taxon>
        <taxon>Candidatus Iainarchaeales</taxon>
        <taxon>Candidatus Iainarchaeaceae</taxon>
        <taxon>Candidatus Iainarchaeum</taxon>
    </lineage>
</organism>
<comment type="caution">
    <text evidence="5">The sequence shown here is derived from an EMBL/GenBank/DDBJ whole genome shotgun (WGS) entry which is preliminary data.</text>
</comment>
<evidence type="ECO:0000313" key="7">
    <source>
        <dbReference type="Proteomes" id="UP000564964"/>
    </source>
</evidence>
<dbReference type="InterPro" id="IPR008218">
    <property type="entry name" value="ATPase_V1-cplx_f_g_su"/>
</dbReference>
<comment type="subcellular location">
    <subcellularLocation>
        <location evidence="4">Cell membrane</location>
        <topology evidence="4">Peripheral membrane protein</topology>
    </subcellularLocation>
</comment>
<protein>
    <recommendedName>
        <fullName evidence="4">A-type ATP synthase subunit F</fullName>
    </recommendedName>
</protein>
<dbReference type="GO" id="GO:0005886">
    <property type="term" value="C:plasma membrane"/>
    <property type="evidence" value="ECO:0007669"/>
    <property type="project" value="UniProtKB-SubCell"/>
</dbReference>
<dbReference type="GO" id="GO:0046961">
    <property type="term" value="F:proton-transporting ATPase activity, rotational mechanism"/>
    <property type="evidence" value="ECO:0007669"/>
    <property type="project" value="InterPro"/>
</dbReference>
<evidence type="ECO:0000256" key="1">
    <source>
        <dbReference type="ARBA" id="ARBA00010148"/>
    </source>
</evidence>
<dbReference type="AlphaFoldDB" id="A0A7J4JL64"/>
<comment type="similarity">
    <text evidence="1 4">Belongs to the V-ATPase F subunit family.</text>
</comment>
<name>A0A7J4JL64_9ARCH</name>
<dbReference type="InterPro" id="IPR036906">
    <property type="entry name" value="ATPase_V1_fsu_sf"/>
</dbReference>
<dbReference type="Proteomes" id="UP000564964">
    <property type="component" value="Unassembled WGS sequence"/>
</dbReference>
<sequence>MEEFPHNIAVIGDRATSTGFRLAGIREVHVYEDKTAEKKLAELLERENLGLIIINETLLQKFDWRMKKRIERIAKPVIITVPDRLGTVVEEAESLRSLVRRALGVDLIK</sequence>
<dbReference type="EMBL" id="DUGH01000157">
    <property type="protein sequence ID" value="HIH17045.1"/>
    <property type="molecule type" value="Genomic_DNA"/>
</dbReference>
<keyword evidence="4" id="KW-0375">Hydrogen ion transport</keyword>
<dbReference type="HAMAP" id="MF_00312">
    <property type="entry name" value="ATP_synth_F_arch"/>
    <property type="match status" value="1"/>
</dbReference>
<dbReference type="GO" id="GO:0005524">
    <property type="term" value="F:ATP binding"/>
    <property type="evidence" value="ECO:0007669"/>
    <property type="project" value="UniProtKB-UniRule"/>
</dbReference>
<dbReference type="Gene3D" id="3.40.50.10580">
    <property type="entry name" value="ATPase, V1 complex, subunit F"/>
    <property type="match status" value="1"/>
</dbReference>
<accession>A0A7J4JL64</accession>
<reference evidence="6" key="3">
    <citation type="submission" date="2021-05" db="EMBL/GenBank/DDBJ databases">
        <title>Protein family content uncovers lineage relationships and bacterial pathway maintenance mechanisms in DPANN archaea.</title>
        <authorList>
            <person name="Castelle C.J."/>
            <person name="Meheust R."/>
            <person name="Jaffe A.L."/>
            <person name="Seitz K."/>
            <person name="Gong X."/>
            <person name="Baker B.J."/>
            <person name="Banfield J.F."/>
        </authorList>
    </citation>
    <scope>NUCLEOTIDE SEQUENCE</scope>
    <source>
        <strain evidence="6">RIFCSPLOWO2_01_FULL_58_19</strain>
    </source>
</reference>
<dbReference type="GO" id="GO:0042777">
    <property type="term" value="P:proton motive force-driven plasma membrane ATP synthesis"/>
    <property type="evidence" value="ECO:0007669"/>
    <property type="project" value="UniProtKB-UniRule"/>
</dbReference>
<gene>
    <name evidence="4" type="primary">atpF</name>
    <name evidence="5" type="ORF">HA252_06590</name>
    <name evidence="6" type="ORF">J4203_06230</name>
</gene>
<dbReference type="Proteomes" id="UP000678237">
    <property type="component" value="Unassembled WGS sequence"/>
</dbReference>
<evidence type="ECO:0000256" key="2">
    <source>
        <dbReference type="ARBA" id="ARBA00022448"/>
    </source>
</evidence>
<keyword evidence="4" id="KW-0472">Membrane</keyword>
<comment type="subunit">
    <text evidence="4">Has multiple subunits with at least A(3), B(3), C, D, E, F, H, I and proteolipid K(x).</text>
</comment>
<dbReference type="InterPro" id="IPR022944">
    <property type="entry name" value="ATPase_V1-cplx_fsu_bac/arc"/>
</dbReference>
<reference evidence="6" key="2">
    <citation type="submission" date="2021-03" db="EMBL/GenBank/DDBJ databases">
        <authorList>
            <person name="Jaffe A."/>
        </authorList>
    </citation>
    <scope>NUCLEOTIDE SEQUENCE</scope>
    <source>
        <strain evidence="6">RIFCSPLOWO2_01_FULL_58_19</strain>
    </source>
</reference>
<dbReference type="EMBL" id="JAGVWE010000005">
    <property type="protein sequence ID" value="MBS3063441.1"/>
    <property type="molecule type" value="Genomic_DNA"/>
</dbReference>